<proteinExistence type="predicted"/>
<dbReference type="EMBL" id="JQ267518">
    <property type="protein sequence ID" value="AFE86114.1"/>
    <property type="molecule type" value="Genomic_DNA"/>
</dbReference>
<accession>A0A0A6Z567</accession>
<dbReference type="Pfam" id="PF23903">
    <property type="entry name" value="Phage_zn_bind_2"/>
    <property type="match status" value="1"/>
</dbReference>
<name>A0A0A6Z567_9CAUD</name>
<evidence type="ECO:0000313" key="2">
    <source>
        <dbReference type="Proteomes" id="UP000030740"/>
    </source>
</evidence>
<sequence>MTRYVVCYRCAYVYDWVTAPKTPTKRLKKPEPACPRCGCKVVYGG</sequence>
<gene>
    <name evidence="1" type="ORF">phiKDA1_21</name>
</gene>
<protein>
    <submittedName>
        <fullName evidence="1">Uncharacterized protein</fullName>
    </submittedName>
</protein>
<dbReference type="Proteomes" id="UP000030740">
    <property type="component" value="Segment"/>
</dbReference>
<reference evidence="1 2" key="1">
    <citation type="submission" date="2011-12" db="EMBL/GenBank/DDBJ databases">
        <title>Genome of multiresistant Enterobacter cloacae podovirus phiKDA1 - a new EPS depolymerase producing member of phiKMV supergroup.</title>
        <authorList>
            <person name="Dabrowski K."/>
            <person name="Hejnowicz M.S."/>
            <person name="Gajewska J."/>
            <person name="Lobocka M.B."/>
        </authorList>
    </citation>
    <scope>NUCLEOTIDE SEQUENCE [LARGE SCALE GENOMIC DNA]</scope>
</reference>
<keyword evidence="2" id="KW-1185">Reference proteome</keyword>
<evidence type="ECO:0000313" key="1">
    <source>
        <dbReference type="EMBL" id="AFE86114.1"/>
    </source>
</evidence>
<organism evidence="1 2">
    <name type="scientific">Enterobacter phage phiKDA1</name>
    <dbReference type="NCBI Taxonomy" id="1147139"/>
    <lineage>
        <taxon>Viruses</taxon>
        <taxon>Duplodnaviria</taxon>
        <taxon>Heunggongvirae</taxon>
        <taxon>Uroviricota</taxon>
        <taxon>Caudoviricetes</taxon>
        <taxon>Autographivirales</taxon>
        <taxon>Autoscriptoviridae</taxon>
        <taxon>Slopekvirinae</taxon>
        <taxon>Koutsourovirus</taxon>
        <taxon>Koutsourovirus Pec</taxon>
        <taxon>Koutsourovirus KDA1</taxon>
    </lineage>
</organism>
<dbReference type="InterPro" id="IPR057389">
    <property type="entry name" value="Zn-bd_phage"/>
</dbReference>